<dbReference type="CDD" id="cd00143">
    <property type="entry name" value="PP2Cc"/>
    <property type="match status" value="1"/>
</dbReference>
<dbReference type="Proteomes" id="UP001244136">
    <property type="component" value="Chromosome"/>
</dbReference>
<dbReference type="PANTHER" id="PTHR47992">
    <property type="entry name" value="PROTEIN PHOSPHATASE"/>
    <property type="match status" value="1"/>
</dbReference>
<dbReference type="SMART" id="SM00331">
    <property type="entry name" value="PP2C_SIG"/>
    <property type="match status" value="1"/>
</dbReference>
<dbReference type="EMBL" id="CP123967">
    <property type="protein sequence ID" value="WGT48360.1"/>
    <property type="molecule type" value="Genomic_DNA"/>
</dbReference>
<evidence type="ECO:0000259" key="1">
    <source>
        <dbReference type="PROSITE" id="PS51746"/>
    </source>
</evidence>
<sequence>MDLTEGNPMHEQAGRSERSHYLRFPAPWIAGCSDTGLRHRTNQDALCMAVREGEPHAAMLALADGVTTAHGSEVASAVATETAIEFMTQGHDRGYAPNVVFMKAFAEANQAVLDAGDDPSACTLIAAMVAGNTIAVGNVGDSRAYWVGEDGSCQLLSTDDSMAQARIMLGMSRAEAEQSSQAHAITKWLGRQSMNASPSVTTLQPVGPGWLLLCSDGLWNYASSPDDMSALFARVAATSTPTDALAEALVAWAIERGGRDNITVIVARIDP</sequence>
<reference evidence="2 3" key="1">
    <citation type="journal article" date="2008" name="Int. J. Syst. Evol. Microbiol.">
        <title>Tessaracoccus flavescens sp. nov., isolated from marine sediment.</title>
        <authorList>
            <person name="Lee D.W."/>
            <person name="Lee S.D."/>
        </authorList>
    </citation>
    <scope>NUCLEOTIDE SEQUENCE [LARGE SCALE GENOMIC DNA]</scope>
    <source>
        <strain evidence="2 3">T21</strain>
    </source>
</reference>
<gene>
    <name evidence="2" type="ORF">QH948_06350</name>
</gene>
<dbReference type="Gene3D" id="3.60.40.10">
    <property type="entry name" value="PPM-type phosphatase domain"/>
    <property type="match status" value="1"/>
</dbReference>
<dbReference type="InterPro" id="IPR036457">
    <property type="entry name" value="PPM-type-like_dom_sf"/>
</dbReference>
<dbReference type="SUPFAM" id="SSF81606">
    <property type="entry name" value="PP2C-like"/>
    <property type="match status" value="1"/>
</dbReference>
<accession>A0ABY8Q0N8</accession>
<dbReference type="Pfam" id="PF13672">
    <property type="entry name" value="PP2C_2"/>
    <property type="match status" value="1"/>
</dbReference>
<name>A0ABY8Q0N8_9ACTN</name>
<dbReference type="InterPro" id="IPR001932">
    <property type="entry name" value="PPM-type_phosphatase-like_dom"/>
</dbReference>
<evidence type="ECO:0000313" key="3">
    <source>
        <dbReference type="Proteomes" id="UP001244136"/>
    </source>
</evidence>
<feature type="domain" description="PPM-type phosphatase" evidence="1">
    <location>
        <begin position="29"/>
        <end position="269"/>
    </location>
</feature>
<dbReference type="SMART" id="SM00332">
    <property type="entry name" value="PP2Cc"/>
    <property type="match status" value="1"/>
</dbReference>
<evidence type="ECO:0000313" key="2">
    <source>
        <dbReference type="EMBL" id="WGT48360.1"/>
    </source>
</evidence>
<dbReference type="RefSeq" id="WP_281145995.1">
    <property type="nucleotide sequence ID" value="NZ_CP123967.1"/>
</dbReference>
<proteinExistence type="predicted"/>
<dbReference type="PROSITE" id="PS51746">
    <property type="entry name" value="PPM_2"/>
    <property type="match status" value="1"/>
</dbReference>
<dbReference type="InterPro" id="IPR015655">
    <property type="entry name" value="PP2C"/>
</dbReference>
<keyword evidence="3" id="KW-1185">Reference proteome</keyword>
<protein>
    <submittedName>
        <fullName evidence="2">Serine/threonine-protein phosphatase</fullName>
    </submittedName>
</protein>
<organism evidence="2 3">
    <name type="scientific">Tessaracoccus lacteus</name>
    <dbReference type="NCBI Taxonomy" id="3041766"/>
    <lineage>
        <taxon>Bacteria</taxon>
        <taxon>Bacillati</taxon>
        <taxon>Actinomycetota</taxon>
        <taxon>Actinomycetes</taxon>
        <taxon>Propionibacteriales</taxon>
        <taxon>Propionibacteriaceae</taxon>
        <taxon>Tessaracoccus</taxon>
    </lineage>
</organism>